<protein>
    <submittedName>
        <fullName evidence="1">Uncharacterized protein</fullName>
    </submittedName>
</protein>
<organism evidence="1 2">
    <name type="scientific">Kipferlia bialata</name>
    <dbReference type="NCBI Taxonomy" id="797122"/>
    <lineage>
        <taxon>Eukaryota</taxon>
        <taxon>Metamonada</taxon>
        <taxon>Carpediemonas-like organisms</taxon>
        <taxon>Kipferlia</taxon>
    </lineage>
</organism>
<proteinExistence type="predicted"/>
<evidence type="ECO:0000313" key="2">
    <source>
        <dbReference type="Proteomes" id="UP000265618"/>
    </source>
</evidence>
<dbReference type="AlphaFoldDB" id="A0A391NV53"/>
<comment type="caution">
    <text evidence="1">The sequence shown here is derived from an EMBL/GenBank/DDBJ whole genome shotgun (WGS) entry which is preliminary data.</text>
</comment>
<dbReference type="EMBL" id="BDIP01009062">
    <property type="protein sequence ID" value="GCA64927.1"/>
    <property type="molecule type" value="Genomic_DNA"/>
</dbReference>
<feature type="non-terminal residue" evidence="1">
    <location>
        <position position="1"/>
    </location>
</feature>
<dbReference type="Proteomes" id="UP000265618">
    <property type="component" value="Unassembled WGS sequence"/>
</dbReference>
<accession>A0A391NV53</accession>
<gene>
    <name evidence="1" type="ORF">KIPB_015753</name>
</gene>
<keyword evidence="2" id="KW-1185">Reference proteome</keyword>
<evidence type="ECO:0000313" key="1">
    <source>
        <dbReference type="EMBL" id="GCA64927.1"/>
    </source>
</evidence>
<reference evidence="1 2" key="1">
    <citation type="journal article" date="2018" name="PLoS ONE">
        <title>The draft genome of Kipferlia bialata reveals reductive genome evolution in fornicate parasites.</title>
        <authorList>
            <person name="Tanifuji G."/>
            <person name="Takabayashi S."/>
            <person name="Kume K."/>
            <person name="Takagi M."/>
            <person name="Nakayama T."/>
            <person name="Kamikawa R."/>
            <person name="Inagaki Y."/>
            <person name="Hashimoto T."/>
        </authorList>
    </citation>
    <scope>NUCLEOTIDE SEQUENCE [LARGE SCALE GENOMIC DNA]</scope>
    <source>
        <strain evidence="1">NY0173</strain>
    </source>
</reference>
<name>A0A391NV53_9EUKA</name>
<sequence>VAYVTPYASMNEKCTLTAPDFIRPEGC</sequence>